<dbReference type="PANTHER" id="PTHR43557:SF4">
    <property type="entry name" value="APOPTOSIS-INDUCING FACTOR 1, MITOCHONDRIAL"/>
    <property type="match status" value="1"/>
</dbReference>
<dbReference type="PANTHER" id="PTHR43557">
    <property type="entry name" value="APOPTOSIS-INDUCING FACTOR 1"/>
    <property type="match status" value="1"/>
</dbReference>
<organism evidence="5 6">
    <name type="scientific">Nocardioides marinquilinus</name>
    <dbReference type="NCBI Taxonomy" id="1210400"/>
    <lineage>
        <taxon>Bacteria</taxon>
        <taxon>Bacillati</taxon>
        <taxon>Actinomycetota</taxon>
        <taxon>Actinomycetes</taxon>
        <taxon>Propionibacteriales</taxon>
        <taxon>Nocardioidaceae</taxon>
        <taxon>Nocardioides</taxon>
    </lineage>
</organism>
<proteinExistence type="predicted"/>
<evidence type="ECO:0000256" key="2">
    <source>
        <dbReference type="ARBA" id="ARBA00022827"/>
    </source>
</evidence>
<name>A0ABP9PK63_9ACTN</name>
<protein>
    <submittedName>
        <fullName evidence="5">NAD(P)/FAD-dependent oxidoreductase</fullName>
    </submittedName>
</protein>
<dbReference type="Gene3D" id="3.30.390.30">
    <property type="match status" value="1"/>
</dbReference>
<keyword evidence="6" id="KW-1185">Reference proteome</keyword>
<dbReference type="RefSeq" id="WP_345457231.1">
    <property type="nucleotide sequence ID" value="NZ_BAABKG010000002.1"/>
</dbReference>
<feature type="domain" description="FAD/NAD(P)-binding" evidence="4">
    <location>
        <begin position="5"/>
        <end position="300"/>
    </location>
</feature>
<dbReference type="InterPro" id="IPR050446">
    <property type="entry name" value="FAD-oxidoreductase/Apoptosis"/>
</dbReference>
<sequence length="398" mass="42128">MAQHYDFLIVGGGMVADAAAKGIREQGADGTIGILGEEPTPPFPRPALSKKLWTDPDFTQDDAALHTDDETGAELHLGVRVASVDPERHEVTTADGETFGYGRLLLATGGHPTRVDGLEPGDRVLYFRTLSDYRRLRELAADDPHVVVVGGGYIGSEIASALVQHGCTVTLVHPGEVLGDHVFPASLARSYEGLFTQAGVRLRPGLRVEGGEQTGDGVTLRLSDGSALDADAVVLGLGITPAGDVAGAAVQRSDDGGIVVDEHLATSAPDVWAAGDVAEYPDRILGRRRVEHVDNAETMGATVGRIMAGSDETYDHTPMYYSDVFDHGYEAVGTASTDLETVLDAAGDGYVVYYLDDDAVRGVLMWDVFSETGVDAARELLARGTRPDDASELVGTVR</sequence>
<evidence type="ECO:0000256" key="1">
    <source>
        <dbReference type="ARBA" id="ARBA00022630"/>
    </source>
</evidence>
<accession>A0ABP9PK63</accession>
<keyword evidence="2" id="KW-0274">FAD</keyword>
<dbReference type="Gene3D" id="3.50.50.60">
    <property type="entry name" value="FAD/NAD(P)-binding domain"/>
    <property type="match status" value="2"/>
</dbReference>
<dbReference type="InterPro" id="IPR016156">
    <property type="entry name" value="FAD/NAD-linked_Rdtase_dimer_sf"/>
</dbReference>
<dbReference type="PRINTS" id="PR00368">
    <property type="entry name" value="FADPNR"/>
</dbReference>
<evidence type="ECO:0000259" key="4">
    <source>
        <dbReference type="Pfam" id="PF07992"/>
    </source>
</evidence>
<evidence type="ECO:0000313" key="5">
    <source>
        <dbReference type="EMBL" id="GAA5146739.1"/>
    </source>
</evidence>
<dbReference type="SUPFAM" id="SSF55424">
    <property type="entry name" value="FAD/NAD-linked reductases, dimerisation (C-terminal) domain"/>
    <property type="match status" value="1"/>
</dbReference>
<dbReference type="Pfam" id="PF07992">
    <property type="entry name" value="Pyr_redox_2"/>
    <property type="match status" value="1"/>
</dbReference>
<evidence type="ECO:0000256" key="3">
    <source>
        <dbReference type="ARBA" id="ARBA00023002"/>
    </source>
</evidence>
<dbReference type="Proteomes" id="UP001500221">
    <property type="component" value="Unassembled WGS sequence"/>
</dbReference>
<reference evidence="6" key="1">
    <citation type="journal article" date="2019" name="Int. J. Syst. Evol. Microbiol.">
        <title>The Global Catalogue of Microorganisms (GCM) 10K type strain sequencing project: providing services to taxonomists for standard genome sequencing and annotation.</title>
        <authorList>
            <consortium name="The Broad Institute Genomics Platform"/>
            <consortium name="The Broad Institute Genome Sequencing Center for Infectious Disease"/>
            <person name="Wu L."/>
            <person name="Ma J."/>
        </authorList>
    </citation>
    <scope>NUCLEOTIDE SEQUENCE [LARGE SCALE GENOMIC DNA]</scope>
    <source>
        <strain evidence="6">JCM 18459</strain>
    </source>
</reference>
<keyword evidence="3" id="KW-0560">Oxidoreductase</keyword>
<dbReference type="InterPro" id="IPR023753">
    <property type="entry name" value="FAD/NAD-binding_dom"/>
</dbReference>
<dbReference type="InterPro" id="IPR036188">
    <property type="entry name" value="FAD/NAD-bd_sf"/>
</dbReference>
<evidence type="ECO:0000313" key="6">
    <source>
        <dbReference type="Proteomes" id="UP001500221"/>
    </source>
</evidence>
<dbReference type="PRINTS" id="PR00411">
    <property type="entry name" value="PNDRDTASEI"/>
</dbReference>
<comment type="caution">
    <text evidence="5">The sequence shown here is derived from an EMBL/GenBank/DDBJ whole genome shotgun (WGS) entry which is preliminary data.</text>
</comment>
<keyword evidence="1" id="KW-0285">Flavoprotein</keyword>
<gene>
    <name evidence="5" type="ORF">GCM10023340_18080</name>
</gene>
<dbReference type="SUPFAM" id="SSF51905">
    <property type="entry name" value="FAD/NAD(P)-binding domain"/>
    <property type="match status" value="2"/>
</dbReference>
<dbReference type="EMBL" id="BAABKG010000002">
    <property type="protein sequence ID" value="GAA5146739.1"/>
    <property type="molecule type" value="Genomic_DNA"/>
</dbReference>